<name>A0A3N4KL56_9PEZI</name>
<dbReference type="AlphaFoldDB" id="A0A3N4KL56"/>
<organism evidence="2 3">
    <name type="scientific">Morchella conica CCBAS932</name>
    <dbReference type="NCBI Taxonomy" id="1392247"/>
    <lineage>
        <taxon>Eukaryota</taxon>
        <taxon>Fungi</taxon>
        <taxon>Dikarya</taxon>
        <taxon>Ascomycota</taxon>
        <taxon>Pezizomycotina</taxon>
        <taxon>Pezizomycetes</taxon>
        <taxon>Pezizales</taxon>
        <taxon>Morchellaceae</taxon>
        <taxon>Morchella</taxon>
    </lineage>
</organism>
<sequence length="132" mass="14983">MARKIRISTPEEMALLRQRVTETRSCIERFTNRLEAITHEELPSITTQFNQTSATLRKQSNEDMALDLISERERLSTEMKALKKEETRLNHSLKGCLALNNILSLELDISEANVEMSGGNAGTTTSKYPTRK</sequence>
<evidence type="ECO:0000256" key="1">
    <source>
        <dbReference type="SAM" id="Coils"/>
    </source>
</evidence>
<accession>A0A3N4KL56</accession>
<gene>
    <name evidence="2" type="ORF">P167DRAFT_575316</name>
</gene>
<reference evidence="2 3" key="1">
    <citation type="journal article" date="2018" name="Nat. Ecol. Evol.">
        <title>Pezizomycetes genomes reveal the molecular basis of ectomycorrhizal truffle lifestyle.</title>
        <authorList>
            <person name="Murat C."/>
            <person name="Payen T."/>
            <person name="Noel B."/>
            <person name="Kuo A."/>
            <person name="Morin E."/>
            <person name="Chen J."/>
            <person name="Kohler A."/>
            <person name="Krizsan K."/>
            <person name="Balestrini R."/>
            <person name="Da Silva C."/>
            <person name="Montanini B."/>
            <person name="Hainaut M."/>
            <person name="Levati E."/>
            <person name="Barry K.W."/>
            <person name="Belfiori B."/>
            <person name="Cichocki N."/>
            <person name="Clum A."/>
            <person name="Dockter R.B."/>
            <person name="Fauchery L."/>
            <person name="Guy J."/>
            <person name="Iotti M."/>
            <person name="Le Tacon F."/>
            <person name="Lindquist E.A."/>
            <person name="Lipzen A."/>
            <person name="Malagnac F."/>
            <person name="Mello A."/>
            <person name="Molinier V."/>
            <person name="Miyauchi S."/>
            <person name="Poulain J."/>
            <person name="Riccioni C."/>
            <person name="Rubini A."/>
            <person name="Sitrit Y."/>
            <person name="Splivallo R."/>
            <person name="Traeger S."/>
            <person name="Wang M."/>
            <person name="Zifcakova L."/>
            <person name="Wipf D."/>
            <person name="Zambonelli A."/>
            <person name="Paolocci F."/>
            <person name="Nowrousian M."/>
            <person name="Ottonello S."/>
            <person name="Baldrian P."/>
            <person name="Spatafora J.W."/>
            <person name="Henrissat B."/>
            <person name="Nagy L.G."/>
            <person name="Aury J.M."/>
            <person name="Wincker P."/>
            <person name="Grigoriev I.V."/>
            <person name="Bonfante P."/>
            <person name="Martin F.M."/>
        </authorList>
    </citation>
    <scope>NUCLEOTIDE SEQUENCE [LARGE SCALE GENOMIC DNA]</scope>
    <source>
        <strain evidence="2 3">CCBAS932</strain>
    </source>
</reference>
<dbReference type="Proteomes" id="UP000277580">
    <property type="component" value="Unassembled WGS sequence"/>
</dbReference>
<dbReference type="EMBL" id="ML119136">
    <property type="protein sequence ID" value="RPB11296.1"/>
    <property type="molecule type" value="Genomic_DNA"/>
</dbReference>
<feature type="coiled-coil region" evidence="1">
    <location>
        <begin position="65"/>
        <end position="92"/>
    </location>
</feature>
<evidence type="ECO:0000313" key="3">
    <source>
        <dbReference type="Proteomes" id="UP000277580"/>
    </source>
</evidence>
<keyword evidence="1" id="KW-0175">Coiled coil</keyword>
<protein>
    <submittedName>
        <fullName evidence="2">Uncharacterized protein</fullName>
    </submittedName>
</protein>
<dbReference type="InParanoid" id="A0A3N4KL56"/>
<dbReference type="OrthoDB" id="10291757at2759"/>
<proteinExistence type="predicted"/>
<keyword evidence="3" id="KW-1185">Reference proteome</keyword>
<evidence type="ECO:0000313" key="2">
    <source>
        <dbReference type="EMBL" id="RPB11296.1"/>
    </source>
</evidence>